<accession>A0A085MV85</accession>
<dbReference type="AlphaFoldDB" id="A0A085MV85"/>
<dbReference type="PANTHER" id="PTHR37984">
    <property type="entry name" value="PROTEIN CBG26694"/>
    <property type="match status" value="1"/>
</dbReference>
<gene>
    <name evidence="2" type="ORF">M514_26674</name>
</gene>
<organism evidence="2">
    <name type="scientific">Trichuris suis</name>
    <name type="common">pig whipworm</name>
    <dbReference type="NCBI Taxonomy" id="68888"/>
    <lineage>
        <taxon>Eukaryota</taxon>
        <taxon>Metazoa</taxon>
        <taxon>Ecdysozoa</taxon>
        <taxon>Nematoda</taxon>
        <taxon>Enoplea</taxon>
        <taxon>Dorylaimia</taxon>
        <taxon>Trichinellida</taxon>
        <taxon>Trichuridae</taxon>
        <taxon>Trichuris</taxon>
    </lineage>
</organism>
<name>A0A085MV85_9BILA</name>
<dbReference type="PANTHER" id="PTHR37984:SF15">
    <property type="entry name" value="INTEGRASE CATALYTIC DOMAIN-CONTAINING PROTEIN"/>
    <property type="match status" value="1"/>
</dbReference>
<dbReference type="Pfam" id="PF00665">
    <property type="entry name" value="rve"/>
    <property type="match status" value="1"/>
</dbReference>
<protein>
    <recommendedName>
        <fullName evidence="1">Integrase catalytic domain-containing protein</fullName>
    </recommendedName>
</protein>
<dbReference type="GO" id="GO:0015074">
    <property type="term" value="P:DNA integration"/>
    <property type="evidence" value="ECO:0007669"/>
    <property type="project" value="InterPro"/>
</dbReference>
<dbReference type="InterPro" id="IPR050951">
    <property type="entry name" value="Retrovirus_Pol_polyprotein"/>
</dbReference>
<dbReference type="InterPro" id="IPR012337">
    <property type="entry name" value="RNaseH-like_sf"/>
</dbReference>
<reference evidence="2" key="1">
    <citation type="journal article" date="2014" name="Nat. Genet.">
        <title>Genome and transcriptome of the porcine whipworm Trichuris suis.</title>
        <authorList>
            <person name="Jex A.R."/>
            <person name="Nejsum P."/>
            <person name="Schwarz E.M."/>
            <person name="Hu L."/>
            <person name="Young N.D."/>
            <person name="Hall R.S."/>
            <person name="Korhonen P.K."/>
            <person name="Liao S."/>
            <person name="Thamsborg S."/>
            <person name="Xia J."/>
            <person name="Xu P."/>
            <person name="Wang S."/>
            <person name="Scheerlinck J.P."/>
            <person name="Hofmann A."/>
            <person name="Sternberg P.W."/>
            <person name="Wang J."/>
            <person name="Gasser R.B."/>
        </authorList>
    </citation>
    <scope>NUCLEOTIDE SEQUENCE [LARGE SCALE GENOMIC DNA]</scope>
    <source>
        <strain evidence="2">DCEP-RM93F</strain>
    </source>
</reference>
<evidence type="ECO:0000313" key="2">
    <source>
        <dbReference type="EMBL" id="KFD61131.1"/>
    </source>
</evidence>
<dbReference type="EMBL" id="KL367634">
    <property type="protein sequence ID" value="KFD61131.1"/>
    <property type="molecule type" value="Genomic_DNA"/>
</dbReference>
<dbReference type="Proteomes" id="UP000030758">
    <property type="component" value="Unassembled WGS sequence"/>
</dbReference>
<dbReference type="InterPro" id="IPR036397">
    <property type="entry name" value="RNaseH_sf"/>
</dbReference>
<dbReference type="InterPro" id="IPR001584">
    <property type="entry name" value="Integrase_cat-core"/>
</dbReference>
<proteinExistence type="predicted"/>
<evidence type="ECO:0000259" key="1">
    <source>
        <dbReference type="PROSITE" id="PS50994"/>
    </source>
</evidence>
<dbReference type="GO" id="GO:0003676">
    <property type="term" value="F:nucleic acid binding"/>
    <property type="evidence" value="ECO:0007669"/>
    <property type="project" value="InterPro"/>
</dbReference>
<dbReference type="Gene3D" id="3.30.420.10">
    <property type="entry name" value="Ribonuclease H-like superfamily/Ribonuclease H"/>
    <property type="match status" value="1"/>
</dbReference>
<feature type="domain" description="Integrase catalytic" evidence="1">
    <location>
        <begin position="29"/>
        <end position="188"/>
    </location>
</feature>
<dbReference type="SUPFAM" id="SSF53098">
    <property type="entry name" value="Ribonuclease H-like"/>
    <property type="match status" value="1"/>
</dbReference>
<dbReference type="PROSITE" id="PS50994">
    <property type="entry name" value="INTEGRASE"/>
    <property type="match status" value="1"/>
</dbReference>
<sequence>MSADVSRWWTCLRCQSAKIGRHQRTALTSPPTPSSRFEALHVDIVGLLEYARRYRYIFTIIDRFTRYPEAIPMEDASSVSCARALLSWVSHFGMCLRITSDRGKQFVSNAWRELFNLLGVHTFTTLAYEPRQNGLAERWHRSMKASLMATLQGDTNWPDALPIVLMGLRASFKPDIGSSAAELVVGEPMRLPGQFFDSYPGSPPAGDFAQHLRRTMARLRPTSTAWH</sequence>